<feature type="chain" id="PRO_5024322689" description="Tetratricopeptide repeat protein" evidence="1">
    <location>
        <begin position="32"/>
        <end position="189"/>
    </location>
</feature>
<dbReference type="RefSeq" id="WP_150863344.1">
    <property type="nucleotide sequence ID" value="NZ_VYXP01000003.1"/>
</dbReference>
<dbReference type="EMBL" id="VYXP01000003">
    <property type="protein sequence ID" value="KAA9132635.1"/>
    <property type="molecule type" value="Genomic_DNA"/>
</dbReference>
<name>A0A5N0TC85_9GAMM</name>
<evidence type="ECO:0000313" key="3">
    <source>
        <dbReference type="Proteomes" id="UP000325372"/>
    </source>
</evidence>
<accession>A0A5N0TC85</accession>
<organism evidence="2 3">
    <name type="scientific">Marinihelvus fidelis</name>
    <dbReference type="NCBI Taxonomy" id="2613842"/>
    <lineage>
        <taxon>Bacteria</taxon>
        <taxon>Pseudomonadati</taxon>
        <taxon>Pseudomonadota</taxon>
        <taxon>Gammaproteobacteria</taxon>
        <taxon>Chromatiales</taxon>
        <taxon>Wenzhouxiangellaceae</taxon>
        <taxon>Marinihelvus</taxon>
    </lineage>
</organism>
<dbReference type="AlphaFoldDB" id="A0A5N0TC85"/>
<gene>
    <name evidence="2" type="ORF">F3N42_05295</name>
</gene>
<proteinExistence type="predicted"/>
<comment type="caution">
    <text evidence="2">The sequence shown here is derived from an EMBL/GenBank/DDBJ whole genome shotgun (WGS) entry which is preliminary data.</text>
</comment>
<keyword evidence="3" id="KW-1185">Reference proteome</keyword>
<dbReference type="Proteomes" id="UP000325372">
    <property type="component" value="Unassembled WGS sequence"/>
</dbReference>
<feature type="signal peptide" evidence="1">
    <location>
        <begin position="1"/>
        <end position="31"/>
    </location>
</feature>
<reference evidence="2 3" key="1">
    <citation type="submission" date="2019-09" db="EMBL/GenBank/DDBJ databases">
        <title>Wenzhouxiangella sp. Genome sequencing and assembly.</title>
        <authorList>
            <person name="Zhang R."/>
        </authorList>
    </citation>
    <scope>NUCLEOTIDE SEQUENCE [LARGE SCALE GENOMIC DNA]</scope>
    <source>
        <strain evidence="2 3">W260</strain>
    </source>
</reference>
<evidence type="ECO:0000313" key="2">
    <source>
        <dbReference type="EMBL" id="KAA9132635.1"/>
    </source>
</evidence>
<keyword evidence="1" id="KW-0732">Signal</keyword>
<evidence type="ECO:0000256" key="1">
    <source>
        <dbReference type="SAM" id="SignalP"/>
    </source>
</evidence>
<protein>
    <recommendedName>
        <fullName evidence="4">Tetratricopeptide repeat protein</fullName>
    </recommendedName>
</protein>
<sequence length="189" mass="19859">MKLLTRKPMIKATLLAPAVALLAGLSTHTMAGTSDYAMVVYEDSRLAKGVMSGDYATIKDTLAALEARGGTDFHSLNNLCVGYTMTKAFTKAEAACDAAVGEDGAPDTLFDMDEAFSGARPRKSEARNREAVALSNRGVLRAVTGDMVGAREDFERAAATSDIVDAAEINLTRLTALAPAPATIAQADR</sequence>
<evidence type="ECO:0008006" key="4">
    <source>
        <dbReference type="Google" id="ProtNLM"/>
    </source>
</evidence>